<feature type="compositionally biased region" description="Basic and acidic residues" evidence="1">
    <location>
        <begin position="91"/>
        <end position="106"/>
    </location>
</feature>
<keyword evidence="3" id="KW-1185">Reference proteome</keyword>
<dbReference type="Proteomes" id="UP001153076">
    <property type="component" value="Unassembled WGS sequence"/>
</dbReference>
<proteinExistence type="predicted"/>
<accession>A0A9Q1QBE1</accession>
<dbReference type="PANTHER" id="PTHR32116:SF7">
    <property type="entry name" value="GALACTURONOSYLTRANSFERASE 4-RELATED"/>
    <property type="match status" value="1"/>
</dbReference>
<gene>
    <name evidence="2" type="ORF">Cgig2_033218</name>
</gene>
<dbReference type="Pfam" id="PF25557">
    <property type="entry name" value="GAUT_1"/>
    <property type="match status" value="1"/>
</dbReference>
<evidence type="ECO:0008006" key="4">
    <source>
        <dbReference type="Google" id="ProtNLM"/>
    </source>
</evidence>
<protein>
    <recommendedName>
        <fullName evidence="4">Hexosyltransferase</fullName>
    </recommendedName>
</protein>
<sequence>MKLKIWVRKPVLGLLLVTVFAPIVLFTDKLSTFTSFSPPADLNEDTPTFRFSGDTGKLNVISKETARALKEPVGIVYSDGSAKSSSFPRVSNKEDTHKIRPLKDVSESQMDSEPVKHKRSRVLSATRTNGDGSVEDNPIRQITDWMHDKNGGDDLQKSVAEAGADKMNVTSHADIKHEELSVRKPDSIKVMETGTVEGRMDRKKEQKGTRTVMVQYIKDQLIRAKVYLSLTATRNNAHFIRELRQRIKELQKAFGDATTDSELPGSAKEKMKAMDLTLEKGQQIQDDCTAMVKKLRAILHTTEEQLRVHRKQTTFLTQLTAKTLPKGLHCLPLRLSTEYYMSNYSEKHFPNREKLDDPQLYHYAIFSDNILAAAVVVNSTVSNAKVNYYGLP</sequence>
<dbReference type="PANTHER" id="PTHR32116">
    <property type="entry name" value="GALACTURONOSYLTRANSFERASE 4-RELATED"/>
    <property type="match status" value="1"/>
</dbReference>
<dbReference type="GO" id="GO:0047262">
    <property type="term" value="F:polygalacturonate 4-alpha-galacturonosyltransferase activity"/>
    <property type="evidence" value="ECO:0007669"/>
    <property type="project" value="InterPro"/>
</dbReference>
<feature type="region of interest" description="Disordered" evidence="1">
    <location>
        <begin position="81"/>
        <end position="137"/>
    </location>
</feature>
<evidence type="ECO:0000256" key="1">
    <source>
        <dbReference type="SAM" id="MobiDB-lite"/>
    </source>
</evidence>
<reference evidence="2" key="1">
    <citation type="submission" date="2022-04" db="EMBL/GenBank/DDBJ databases">
        <title>Carnegiea gigantea Genome sequencing and assembly v2.</title>
        <authorList>
            <person name="Copetti D."/>
            <person name="Sanderson M.J."/>
            <person name="Burquez A."/>
            <person name="Wojciechowski M.F."/>
        </authorList>
    </citation>
    <scope>NUCLEOTIDE SEQUENCE</scope>
    <source>
        <strain evidence="2">SGP5-SGP5p</strain>
        <tissue evidence="2">Aerial part</tissue>
    </source>
</reference>
<organism evidence="2 3">
    <name type="scientific">Carnegiea gigantea</name>
    <dbReference type="NCBI Taxonomy" id="171969"/>
    <lineage>
        <taxon>Eukaryota</taxon>
        <taxon>Viridiplantae</taxon>
        <taxon>Streptophyta</taxon>
        <taxon>Embryophyta</taxon>
        <taxon>Tracheophyta</taxon>
        <taxon>Spermatophyta</taxon>
        <taxon>Magnoliopsida</taxon>
        <taxon>eudicotyledons</taxon>
        <taxon>Gunneridae</taxon>
        <taxon>Pentapetalae</taxon>
        <taxon>Caryophyllales</taxon>
        <taxon>Cactineae</taxon>
        <taxon>Cactaceae</taxon>
        <taxon>Cactoideae</taxon>
        <taxon>Echinocereeae</taxon>
        <taxon>Carnegiea</taxon>
    </lineage>
</organism>
<dbReference type="InterPro" id="IPR029993">
    <property type="entry name" value="GAUT"/>
</dbReference>
<name>A0A9Q1QBE1_9CARY</name>
<comment type="caution">
    <text evidence="2">The sequence shown here is derived from an EMBL/GenBank/DDBJ whole genome shotgun (WGS) entry which is preliminary data.</text>
</comment>
<evidence type="ECO:0000313" key="2">
    <source>
        <dbReference type="EMBL" id="KAJ8435479.1"/>
    </source>
</evidence>
<evidence type="ECO:0000313" key="3">
    <source>
        <dbReference type="Proteomes" id="UP001153076"/>
    </source>
</evidence>
<dbReference type="EMBL" id="JAKOGI010000410">
    <property type="protein sequence ID" value="KAJ8435479.1"/>
    <property type="molecule type" value="Genomic_DNA"/>
</dbReference>
<dbReference type="AlphaFoldDB" id="A0A9Q1QBE1"/>
<dbReference type="OrthoDB" id="1709738at2759"/>